<organism evidence="3 4">
    <name type="scientific">Magnaporthiopsis poae (strain ATCC 64411 / 73-15)</name>
    <name type="common">Kentucky bluegrass fungus</name>
    <name type="synonym">Magnaporthe poae</name>
    <dbReference type="NCBI Taxonomy" id="644358"/>
    <lineage>
        <taxon>Eukaryota</taxon>
        <taxon>Fungi</taxon>
        <taxon>Dikarya</taxon>
        <taxon>Ascomycota</taxon>
        <taxon>Pezizomycotina</taxon>
        <taxon>Sordariomycetes</taxon>
        <taxon>Sordariomycetidae</taxon>
        <taxon>Magnaporthales</taxon>
        <taxon>Magnaporthaceae</taxon>
        <taxon>Magnaporthiopsis</taxon>
    </lineage>
</organism>
<feature type="compositionally biased region" description="Polar residues" evidence="1">
    <location>
        <begin position="16"/>
        <end position="27"/>
    </location>
</feature>
<evidence type="ECO:0000313" key="3">
    <source>
        <dbReference type="EnsemblFungi" id="MAPG_04868T0"/>
    </source>
</evidence>
<keyword evidence="4" id="KW-1185">Reference proteome</keyword>
<accession>A0A0C4DXW1</accession>
<reference evidence="2" key="3">
    <citation type="submission" date="2011-03" db="EMBL/GenBank/DDBJ databases">
        <title>Annotation of Magnaporthe poae ATCC 64411.</title>
        <authorList>
            <person name="Ma L.-J."/>
            <person name="Dead R."/>
            <person name="Young S.K."/>
            <person name="Zeng Q."/>
            <person name="Gargeya S."/>
            <person name="Fitzgerald M."/>
            <person name="Haas B."/>
            <person name="Abouelleil A."/>
            <person name="Alvarado L."/>
            <person name="Arachchi H.M."/>
            <person name="Berlin A."/>
            <person name="Brown A."/>
            <person name="Chapman S.B."/>
            <person name="Chen Z."/>
            <person name="Dunbar C."/>
            <person name="Freedman E."/>
            <person name="Gearin G."/>
            <person name="Gellesch M."/>
            <person name="Goldberg J."/>
            <person name="Griggs A."/>
            <person name="Gujja S."/>
            <person name="Heiman D."/>
            <person name="Howarth C."/>
            <person name="Larson L."/>
            <person name="Lui A."/>
            <person name="MacDonald P.J.P."/>
            <person name="Mehta T."/>
            <person name="Montmayeur A."/>
            <person name="Murphy C."/>
            <person name="Neiman D."/>
            <person name="Pearson M."/>
            <person name="Priest M."/>
            <person name="Roberts A."/>
            <person name="Saif S."/>
            <person name="Shea T."/>
            <person name="Shenoy N."/>
            <person name="Sisk P."/>
            <person name="Stolte C."/>
            <person name="Sykes S."/>
            <person name="Yandava C."/>
            <person name="Wortman J."/>
            <person name="Nusbaum C."/>
            <person name="Birren B."/>
        </authorList>
    </citation>
    <scope>NUCLEOTIDE SEQUENCE</scope>
    <source>
        <strain evidence="2">ATCC 64411</strain>
    </source>
</reference>
<reference evidence="3" key="4">
    <citation type="journal article" date="2015" name="G3 (Bethesda)">
        <title>Genome sequences of three phytopathogenic species of the Magnaporthaceae family of fungi.</title>
        <authorList>
            <person name="Okagaki L.H."/>
            <person name="Nunes C.C."/>
            <person name="Sailsbery J."/>
            <person name="Clay B."/>
            <person name="Brown D."/>
            <person name="John T."/>
            <person name="Oh Y."/>
            <person name="Young N."/>
            <person name="Fitzgerald M."/>
            <person name="Haas B.J."/>
            <person name="Zeng Q."/>
            <person name="Young S."/>
            <person name="Adiconis X."/>
            <person name="Fan L."/>
            <person name="Levin J.Z."/>
            <person name="Mitchell T.K."/>
            <person name="Okubara P.A."/>
            <person name="Farman M.L."/>
            <person name="Kohn L.M."/>
            <person name="Birren B."/>
            <person name="Ma L.-J."/>
            <person name="Dean R.A."/>
        </authorList>
    </citation>
    <scope>NUCLEOTIDE SEQUENCE</scope>
    <source>
        <strain evidence="3">ATCC 64411 / 73-15</strain>
    </source>
</reference>
<dbReference type="AlphaFoldDB" id="A0A0C4DXW1"/>
<protein>
    <submittedName>
        <fullName evidence="2 3">Uncharacterized protein</fullName>
    </submittedName>
</protein>
<reference evidence="2" key="2">
    <citation type="submission" date="2010-05" db="EMBL/GenBank/DDBJ databases">
        <title>The Genome Sequence of Magnaporthe poae strain ATCC 64411.</title>
        <authorList>
            <consortium name="The Broad Institute Genome Sequencing Platform"/>
            <consortium name="Broad Institute Genome Sequencing Center for Infectious Disease"/>
            <person name="Ma L.-J."/>
            <person name="Dead R."/>
            <person name="Young S."/>
            <person name="Zeng Q."/>
            <person name="Koehrsen M."/>
            <person name="Alvarado L."/>
            <person name="Berlin A."/>
            <person name="Chapman S.B."/>
            <person name="Chen Z."/>
            <person name="Freedman E."/>
            <person name="Gellesch M."/>
            <person name="Goldberg J."/>
            <person name="Griggs A."/>
            <person name="Gujja S."/>
            <person name="Heilman E.R."/>
            <person name="Heiman D."/>
            <person name="Hepburn T."/>
            <person name="Howarth C."/>
            <person name="Jen D."/>
            <person name="Larson L."/>
            <person name="Mehta T."/>
            <person name="Neiman D."/>
            <person name="Pearson M."/>
            <person name="Roberts A."/>
            <person name="Saif S."/>
            <person name="Shea T."/>
            <person name="Shenoy N."/>
            <person name="Sisk P."/>
            <person name="Stolte C."/>
            <person name="Sykes S."/>
            <person name="Walk T."/>
            <person name="White J."/>
            <person name="Yandava C."/>
            <person name="Haas B."/>
            <person name="Nusbaum C."/>
            <person name="Birren B."/>
        </authorList>
    </citation>
    <scope>NUCLEOTIDE SEQUENCE</scope>
    <source>
        <strain evidence="2">ATCC 64411</strain>
    </source>
</reference>
<reference evidence="4" key="1">
    <citation type="submission" date="2010-05" db="EMBL/GenBank/DDBJ databases">
        <title>The genome sequence of Magnaporthe poae strain ATCC 64411.</title>
        <authorList>
            <person name="Ma L.-J."/>
            <person name="Dead R."/>
            <person name="Young S."/>
            <person name="Zeng Q."/>
            <person name="Koehrsen M."/>
            <person name="Alvarado L."/>
            <person name="Berlin A."/>
            <person name="Chapman S.B."/>
            <person name="Chen Z."/>
            <person name="Freedman E."/>
            <person name="Gellesch M."/>
            <person name="Goldberg J."/>
            <person name="Griggs A."/>
            <person name="Gujja S."/>
            <person name="Heilman E.R."/>
            <person name="Heiman D."/>
            <person name="Hepburn T."/>
            <person name="Howarth C."/>
            <person name="Jen D."/>
            <person name="Larson L."/>
            <person name="Mehta T."/>
            <person name="Neiman D."/>
            <person name="Pearson M."/>
            <person name="Roberts A."/>
            <person name="Saif S."/>
            <person name="Shea T."/>
            <person name="Shenoy N."/>
            <person name="Sisk P."/>
            <person name="Stolte C."/>
            <person name="Sykes S."/>
            <person name="Walk T."/>
            <person name="White J."/>
            <person name="Yandava C."/>
            <person name="Haas B."/>
            <person name="Nusbaum C."/>
            <person name="Birren B."/>
        </authorList>
    </citation>
    <scope>NUCLEOTIDE SEQUENCE [LARGE SCALE GENOMIC DNA]</scope>
    <source>
        <strain evidence="4">ATCC 64411 / 73-15</strain>
    </source>
</reference>
<dbReference type="EnsemblFungi" id="MAPG_04868T0">
    <property type="protein sequence ID" value="MAPG_04868T0"/>
    <property type="gene ID" value="MAPG_04868"/>
</dbReference>
<reference evidence="3" key="5">
    <citation type="submission" date="2015-06" db="UniProtKB">
        <authorList>
            <consortium name="EnsemblFungi"/>
        </authorList>
    </citation>
    <scope>IDENTIFICATION</scope>
    <source>
        <strain evidence="3">ATCC 64411</strain>
    </source>
</reference>
<evidence type="ECO:0000256" key="1">
    <source>
        <dbReference type="SAM" id="MobiDB-lite"/>
    </source>
</evidence>
<evidence type="ECO:0000313" key="4">
    <source>
        <dbReference type="Proteomes" id="UP000011715"/>
    </source>
</evidence>
<dbReference type="EMBL" id="GL876969">
    <property type="protein sequence ID" value="KLU85848.1"/>
    <property type="molecule type" value="Genomic_DNA"/>
</dbReference>
<gene>
    <name evidence="2" type="ORF">MAPG_04868</name>
</gene>
<sequence>MDSGPPNIRALHAQGKMTNSEALTEPQSDWPKLEDIGSDVEVALVVLRALLNAMPCEAYHLAAELEAELPLLRLAWVRYRDLSNQAEENVKQEAAGIPDDFLGLMESSEMRSLFLV</sequence>
<dbReference type="Proteomes" id="UP000011715">
    <property type="component" value="Unassembled WGS sequence"/>
</dbReference>
<dbReference type="EMBL" id="ADBL01001137">
    <property type="status" value="NOT_ANNOTATED_CDS"/>
    <property type="molecule type" value="Genomic_DNA"/>
</dbReference>
<dbReference type="VEuPathDB" id="FungiDB:MAPG_04868"/>
<proteinExistence type="predicted"/>
<name>A0A0C4DXW1_MAGP6</name>
<evidence type="ECO:0000313" key="2">
    <source>
        <dbReference type="EMBL" id="KLU85848.1"/>
    </source>
</evidence>
<feature type="region of interest" description="Disordered" evidence="1">
    <location>
        <begin position="1"/>
        <end position="30"/>
    </location>
</feature>